<sequence length="511" mass="55243">MISYILRRLITAILILLGASFIVYIMTAASGDPLWDLYGHPNAAQLIPDRIDSLNLDQPPILRYFTWLGGALGCLVPFSDMCSLGVTRDGLEVTQLLLFAMGQTIMLVTAGTILAIVIGITLGIVSALRQYSGLDYGVTFFTFLCFSLPSFWLAVLLKEIVAISFNDFLQDPVMSIGTIAAIGVVAGFIWYLVSFGRTKTRILMGVLGFLVTSGIVYFVLVTNWLTAPFLGIPLILLTGVLVAVITTILISGLRNKRALYAGLATVLVGLIAYFPVQGFFRGAGLWTVIILCLVMIAIGAAIGYFAGGYDRGQGMRVAGITGFFVALLIILDRFMQSWPAYLDSGHIRGRPIATASASTPGLTGDFWITGIDRFTHLLLPTIALTLLALASYSRYSRASMLEIMGQDYIRTARAKGLSERTVVMRHAFRNALIPLATLVAYDIGALIGGAIITESVFAFTGMGQLFVTAVRNVDPNPVMGVFLITGIVAMVFNLIADLVYSVLDPRVRVKA</sequence>
<feature type="transmembrane region" description="Helical" evidence="7">
    <location>
        <begin position="105"/>
        <end position="128"/>
    </location>
</feature>
<feature type="transmembrane region" description="Helical" evidence="7">
    <location>
        <begin position="432"/>
        <end position="459"/>
    </location>
</feature>
<dbReference type="SUPFAM" id="SSF161098">
    <property type="entry name" value="MetI-like"/>
    <property type="match status" value="1"/>
</dbReference>
<keyword evidence="3" id="KW-1003">Cell membrane</keyword>
<protein>
    <recommendedName>
        <fullName evidence="8">ABC transmembrane type-1 domain-containing protein</fullName>
    </recommendedName>
</protein>
<proteinExistence type="inferred from homology"/>
<keyword evidence="2 7" id="KW-0813">Transport</keyword>
<dbReference type="Pfam" id="PF00528">
    <property type="entry name" value="BPD_transp_1"/>
    <property type="match status" value="1"/>
</dbReference>
<evidence type="ECO:0000256" key="7">
    <source>
        <dbReference type="RuleBase" id="RU363032"/>
    </source>
</evidence>
<feature type="transmembrane region" description="Helical" evidence="7">
    <location>
        <begin position="9"/>
        <end position="29"/>
    </location>
</feature>
<evidence type="ECO:0000256" key="2">
    <source>
        <dbReference type="ARBA" id="ARBA00022448"/>
    </source>
</evidence>
<comment type="caution">
    <text evidence="9">The sequence shown here is derived from an EMBL/GenBank/DDBJ whole genome shotgun (WGS) entry which is preliminary data.</text>
</comment>
<comment type="similarity">
    <text evidence="7">Belongs to the binding-protein-dependent transport system permease family.</text>
</comment>
<keyword evidence="6 7" id="KW-0472">Membrane</keyword>
<feature type="transmembrane region" description="Helical" evidence="7">
    <location>
        <begin position="479"/>
        <end position="503"/>
    </location>
</feature>
<dbReference type="EMBL" id="BAABLN010000034">
    <property type="protein sequence ID" value="GAA4704940.1"/>
    <property type="molecule type" value="Genomic_DNA"/>
</dbReference>
<keyword evidence="10" id="KW-1185">Reference proteome</keyword>
<dbReference type="PROSITE" id="PS50928">
    <property type="entry name" value="ABC_TM1"/>
    <property type="match status" value="1"/>
</dbReference>
<feature type="transmembrane region" description="Helical" evidence="7">
    <location>
        <begin position="231"/>
        <end position="251"/>
    </location>
</feature>
<organism evidence="9 10">
    <name type="scientific">Kocuria gwangalliensis</name>
    <dbReference type="NCBI Taxonomy" id="501592"/>
    <lineage>
        <taxon>Bacteria</taxon>
        <taxon>Bacillati</taxon>
        <taxon>Actinomycetota</taxon>
        <taxon>Actinomycetes</taxon>
        <taxon>Micrococcales</taxon>
        <taxon>Micrococcaceae</taxon>
        <taxon>Kocuria</taxon>
    </lineage>
</organism>
<feature type="transmembrane region" description="Helical" evidence="7">
    <location>
        <begin position="173"/>
        <end position="193"/>
    </location>
</feature>
<evidence type="ECO:0000256" key="4">
    <source>
        <dbReference type="ARBA" id="ARBA00022692"/>
    </source>
</evidence>
<feature type="transmembrane region" description="Helical" evidence="7">
    <location>
        <begin position="374"/>
        <end position="392"/>
    </location>
</feature>
<feature type="transmembrane region" description="Helical" evidence="7">
    <location>
        <begin position="317"/>
        <end position="335"/>
    </location>
</feature>
<dbReference type="RefSeq" id="WP_345311684.1">
    <property type="nucleotide sequence ID" value="NZ_BAABLN010000034.1"/>
</dbReference>
<feature type="transmembrane region" description="Helical" evidence="7">
    <location>
        <begin position="282"/>
        <end position="305"/>
    </location>
</feature>
<dbReference type="Proteomes" id="UP001501446">
    <property type="component" value="Unassembled WGS sequence"/>
</dbReference>
<dbReference type="InterPro" id="IPR000515">
    <property type="entry name" value="MetI-like"/>
</dbReference>
<dbReference type="PANTHER" id="PTHR30465:SF0">
    <property type="entry name" value="OLIGOPEPTIDE TRANSPORT SYSTEM PERMEASE PROTEIN APPB"/>
    <property type="match status" value="1"/>
</dbReference>
<feature type="transmembrane region" description="Helical" evidence="7">
    <location>
        <begin position="258"/>
        <end position="276"/>
    </location>
</feature>
<feature type="domain" description="ABC transmembrane type-1" evidence="8">
    <location>
        <begin position="101"/>
        <end position="500"/>
    </location>
</feature>
<feature type="transmembrane region" description="Helical" evidence="7">
    <location>
        <begin position="202"/>
        <end position="225"/>
    </location>
</feature>
<dbReference type="Gene3D" id="1.10.3720.10">
    <property type="entry name" value="MetI-like"/>
    <property type="match status" value="1"/>
</dbReference>
<evidence type="ECO:0000259" key="8">
    <source>
        <dbReference type="PROSITE" id="PS50928"/>
    </source>
</evidence>
<gene>
    <name evidence="9" type="ORF">GCM10025781_25060</name>
</gene>
<evidence type="ECO:0000256" key="1">
    <source>
        <dbReference type="ARBA" id="ARBA00004651"/>
    </source>
</evidence>
<evidence type="ECO:0000256" key="6">
    <source>
        <dbReference type="ARBA" id="ARBA00023136"/>
    </source>
</evidence>
<reference evidence="10" key="1">
    <citation type="journal article" date="2019" name="Int. J. Syst. Evol. Microbiol.">
        <title>The Global Catalogue of Microorganisms (GCM) 10K type strain sequencing project: providing services to taxonomists for standard genome sequencing and annotation.</title>
        <authorList>
            <consortium name="The Broad Institute Genomics Platform"/>
            <consortium name="The Broad Institute Genome Sequencing Center for Infectious Disease"/>
            <person name="Wu L."/>
            <person name="Ma J."/>
        </authorList>
    </citation>
    <scope>NUCLEOTIDE SEQUENCE [LARGE SCALE GENOMIC DNA]</scope>
    <source>
        <strain evidence="10">JCM 18958</strain>
    </source>
</reference>
<dbReference type="CDD" id="cd06261">
    <property type="entry name" value="TM_PBP2"/>
    <property type="match status" value="1"/>
</dbReference>
<keyword evidence="4 7" id="KW-0812">Transmembrane</keyword>
<accession>A0ABP8XF91</accession>
<keyword evidence="5 7" id="KW-1133">Transmembrane helix</keyword>
<evidence type="ECO:0000313" key="10">
    <source>
        <dbReference type="Proteomes" id="UP001501446"/>
    </source>
</evidence>
<evidence type="ECO:0000313" key="9">
    <source>
        <dbReference type="EMBL" id="GAA4704940.1"/>
    </source>
</evidence>
<comment type="subcellular location">
    <subcellularLocation>
        <location evidence="1 7">Cell membrane</location>
        <topology evidence="1 7">Multi-pass membrane protein</topology>
    </subcellularLocation>
</comment>
<feature type="transmembrane region" description="Helical" evidence="7">
    <location>
        <begin position="140"/>
        <end position="161"/>
    </location>
</feature>
<evidence type="ECO:0000256" key="3">
    <source>
        <dbReference type="ARBA" id="ARBA00022475"/>
    </source>
</evidence>
<dbReference type="InterPro" id="IPR035906">
    <property type="entry name" value="MetI-like_sf"/>
</dbReference>
<name>A0ABP8XF91_9MICC</name>
<dbReference type="PANTHER" id="PTHR30465">
    <property type="entry name" value="INNER MEMBRANE ABC TRANSPORTER"/>
    <property type="match status" value="1"/>
</dbReference>
<evidence type="ECO:0000256" key="5">
    <source>
        <dbReference type="ARBA" id="ARBA00022989"/>
    </source>
</evidence>